<gene>
    <name evidence="1" type="ORF">M5X09_10765</name>
</gene>
<dbReference type="EMBL" id="JAMDLW010000012">
    <property type="protein sequence ID" value="MCY9520154.1"/>
    <property type="molecule type" value="Genomic_DNA"/>
</dbReference>
<dbReference type="Proteomes" id="UP001207626">
    <property type="component" value="Unassembled WGS sequence"/>
</dbReference>
<accession>A0ABT4DS53</accession>
<comment type="caution">
    <text evidence="1">The sequence shown here is derived from an EMBL/GenBank/DDBJ whole genome shotgun (WGS) entry which is preliminary data.</text>
</comment>
<protein>
    <submittedName>
        <fullName evidence="1">Uncharacterized protein</fullName>
    </submittedName>
</protein>
<evidence type="ECO:0000313" key="1">
    <source>
        <dbReference type="EMBL" id="MCY9520154.1"/>
    </source>
</evidence>
<dbReference type="RefSeq" id="WP_254912112.1">
    <property type="nucleotide sequence ID" value="NZ_JAMDLV010000018.1"/>
</dbReference>
<organism evidence="1 2">
    <name type="scientific">Paenibacillus apiarius</name>
    <dbReference type="NCBI Taxonomy" id="46240"/>
    <lineage>
        <taxon>Bacteria</taxon>
        <taxon>Bacillati</taxon>
        <taxon>Bacillota</taxon>
        <taxon>Bacilli</taxon>
        <taxon>Bacillales</taxon>
        <taxon>Paenibacillaceae</taxon>
        <taxon>Paenibacillus</taxon>
    </lineage>
</organism>
<name>A0ABT4DS53_9BACL</name>
<sequence>MSPDQFEEITGKQYKAK</sequence>
<keyword evidence="2" id="KW-1185">Reference proteome</keyword>
<reference evidence="1 2" key="1">
    <citation type="submission" date="2022-05" db="EMBL/GenBank/DDBJ databases">
        <title>Genome Sequencing of Bee-Associated Microbes.</title>
        <authorList>
            <person name="Dunlap C."/>
        </authorList>
    </citation>
    <scope>NUCLEOTIDE SEQUENCE [LARGE SCALE GENOMIC DNA]</scope>
    <source>
        <strain evidence="1 2">NRRL NRS-1438</strain>
    </source>
</reference>
<proteinExistence type="predicted"/>
<evidence type="ECO:0000313" key="2">
    <source>
        <dbReference type="Proteomes" id="UP001207626"/>
    </source>
</evidence>